<dbReference type="PANTHER" id="PTHR45927">
    <property type="entry name" value="LYSM-DOMAIN RECEPTOR-LIKE KINASE-RELATED"/>
    <property type="match status" value="1"/>
</dbReference>
<reference evidence="2 4" key="1">
    <citation type="journal article" date="2011" name="Nature">
        <title>The Medicago genome provides insight into the evolution of rhizobial symbioses.</title>
        <authorList>
            <person name="Young N.D."/>
            <person name="Debelle F."/>
            <person name="Oldroyd G.E."/>
            <person name="Geurts R."/>
            <person name="Cannon S.B."/>
            <person name="Udvardi M.K."/>
            <person name="Benedito V.A."/>
            <person name="Mayer K.F."/>
            <person name="Gouzy J."/>
            <person name="Schoof H."/>
            <person name="Van de Peer Y."/>
            <person name="Proost S."/>
            <person name="Cook D.R."/>
            <person name="Meyers B.C."/>
            <person name="Spannagl M."/>
            <person name="Cheung F."/>
            <person name="De Mita S."/>
            <person name="Krishnakumar V."/>
            <person name="Gundlach H."/>
            <person name="Zhou S."/>
            <person name="Mudge J."/>
            <person name="Bharti A.K."/>
            <person name="Murray J.D."/>
            <person name="Naoumkina M.A."/>
            <person name="Rosen B."/>
            <person name="Silverstein K.A."/>
            <person name="Tang H."/>
            <person name="Rombauts S."/>
            <person name="Zhao P.X."/>
            <person name="Zhou P."/>
            <person name="Barbe V."/>
            <person name="Bardou P."/>
            <person name="Bechner M."/>
            <person name="Bellec A."/>
            <person name="Berger A."/>
            <person name="Berges H."/>
            <person name="Bidwell S."/>
            <person name="Bisseling T."/>
            <person name="Choisne N."/>
            <person name="Couloux A."/>
            <person name="Denny R."/>
            <person name="Deshpande S."/>
            <person name="Dai X."/>
            <person name="Doyle J.J."/>
            <person name="Dudez A.M."/>
            <person name="Farmer A.D."/>
            <person name="Fouteau S."/>
            <person name="Franken C."/>
            <person name="Gibelin C."/>
            <person name="Gish J."/>
            <person name="Goldstein S."/>
            <person name="Gonzalez A.J."/>
            <person name="Green P.J."/>
            <person name="Hallab A."/>
            <person name="Hartog M."/>
            <person name="Hua A."/>
            <person name="Humphray S.J."/>
            <person name="Jeong D.H."/>
            <person name="Jing Y."/>
            <person name="Jocker A."/>
            <person name="Kenton S.M."/>
            <person name="Kim D.J."/>
            <person name="Klee K."/>
            <person name="Lai H."/>
            <person name="Lang C."/>
            <person name="Lin S."/>
            <person name="Macmil S.L."/>
            <person name="Magdelenat G."/>
            <person name="Matthews L."/>
            <person name="McCorrison J."/>
            <person name="Monaghan E.L."/>
            <person name="Mun J.H."/>
            <person name="Najar F.Z."/>
            <person name="Nicholson C."/>
            <person name="Noirot C."/>
            <person name="O'Bleness M."/>
            <person name="Paule C.R."/>
            <person name="Poulain J."/>
            <person name="Prion F."/>
            <person name="Qin B."/>
            <person name="Qu C."/>
            <person name="Retzel E.F."/>
            <person name="Riddle C."/>
            <person name="Sallet E."/>
            <person name="Samain S."/>
            <person name="Samson N."/>
            <person name="Sanders I."/>
            <person name="Saurat O."/>
            <person name="Scarpelli C."/>
            <person name="Schiex T."/>
            <person name="Segurens B."/>
            <person name="Severin A.J."/>
            <person name="Sherrier D.J."/>
            <person name="Shi R."/>
            <person name="Sims S."/>
            <person name="Singer S.R."/>
            <person name="Sinharoy S."/>
            <person name="Sterck L."/>
            <person name="Viollet A."/>
            <person name="Wang B.B."/>
            <person name="Wang K."/>
            <person name="Wang M."/>
            <person name="Wang X."/>
            <person name="Warfsmann J."/>
            <person name="Weissenbach J."/>
            <person name="White D.D."/>
            <person name="White J.D."/>
            <person name="Wiley G.B."/>
            <person name="Wincker P."/>
            <person name="Xing Y."/>
            <person name="Yang L."/>
            <person name="Yao Z."/>
            <person name="Ying F."/>
            <person name="Zhai J."/>
            <person name="Zhou L."/>
            <person name="Zuber A."/>
            <person name="Denarie J."/>
            <person name="Dixon R.A."/>
            <person name="May G.D."/>
            <person name="Schwartz D.C."/>
            <person name="Rogers J."/>
            <person name="Quetier F."/>
            <person name="Town C.D."/>
            <person name="Roe B.A."/>
        </authorList>
    </citation>
    <scope>NUCLEOTIDE SEQUENCE [LARGE SCALE GENOMIC DNA]</scope>
    <source>
        <strain evidence="2">A17</strain>
        <strain evidence="3 4">cv. Jemalong A17</strain>
    </source>
</reference>
<name>G7L0A4_MEDTR</name>
<dbReference type="PANTHER" id="PTHR45927:SF6">
    <property type="entry name" value="PROTEIN LYK5"/>
    <property type="match status" value="1"/>
</dbReference>
<proteinExistence type="predicted"/>
<sequence>MRNTYKSSCNSFLVFRSKPPYGNLTSIAYLLGSETSKIASKIKNISRDIKLRSNKRIIVPICSVKTFTNQR</sequence>
<dbReference type="EnsemblPlants" id="AES79948">
    <property type="protein sequence ID" value="AES79948"/>
    <property type="gene ID" value="MTR_7g075100"/>
</dbReference>
<dbReference type="InterPro" id="IPR052611">
    <property type="entry name" value="Plant_RLK_LysM"/>
</dbReference>
<reference evidence="2 4" key="2">
    <citation type="journal article" date="2014" name="BMC Genomics">
        <title>An improved genome release (version Mt4.0) for the model legume Medicago truncatula.</title>
        <authorList>
            <person name="Tang H."/>
            <person name="Krishnakumar V."/>
            <person name="Bidwell S."/>
            <person name="Rosen B."/>
            <person name="Chan A."/>
            <person name="Zhou S."/>
            <person name="Gentzbittel L."/>
            <person name="Childs K.L."/>
            <person name="Yandell M."/>
            <person name="Gundlach H."/>
            <person name="Mayer K.F."/>
            <person name="Schwartz D.C."/>
            <person name="Town C.D."/>
        </authorList>
    </citation>
    <scope>GENOME REANNOTATION</scope>
    <source>
        <strain evidence="3 4">cv. Jemalong A17</strain>
    </source>
</reference>
<protein>
    <submittedName>
        <fullName evidence="2">LysM type receptor kinase</fullName>
    </submittedName>
</protein>
<keyword evidence="2" id="KW-0418">Kinase</keyword>
<evidence type="ECO:0000259" key="1">
    <source>
        <dbReference type="Pfam" id="PF23446"/>
    </source>
</evidence>
<keyword evidence="2" id="KW-0808">Transferase</keyword>
<dbReference type="Proteomes" id="UP000002051">
    <property type="component" value="Unassembled WGS sequence"/>
</dbReference>
<keyword evidence="2" id="KW-0675">Receptor</keyword>
<evidence type="ECO:0000313" key="3">
    <source>
        <dbReference type="EnsemblPlants" id="AES79948"/>
    </source>
</evidence>
<dbReference type="Pfam" id="PF23446">
    <property type="entry name" value="LysM1_NFP_LYK"/>
    <property type="match status" value="1"/>
</dbReference>
<keyword evidence="4" id="KW-1185">Reference proteome</keyword>
<dbReference type="HOGENOM" id="CLU_2743877_0_0_1"/>
<gene>
    <name evidence="2" type="ordered locus">MTR_7g075100</name>
</gene>
<dbReference type="EMBL" id="CM001223">
    <property type="protein sequence ID" value="AES79948.1"/>
    <property type="molecule type" value="Genomic_DNA"/>
</dbReference>
<dbReference type="GO" id="GO:0016301">
    <property type="term" value="F:kinase activity"/>
    <property type="evidence" value="ECO:0007669"/>
    <property type="project" value="UniProtKB-KW"/>
</dbReference>
<dbReference type="AlphaFoldDB" id="G7L0A4"/>
<dbReference type="PaxDb" id="3880-AES79948"/>
<organism evidence="2 4">
    <name type="scientific">Medicago truncatula</name>
    <name type="common">Barrel medic</name>
    <name type="synonym">Medicago tribuloides</name>
    <dbReference type="NCBI Taxonomy" id="3880"/>
    <lineage>
        <taxon>Eukaryota</taxon>
        <taxon>Viridiplantae</taxon>
        <taxon>Streptophyta</taxon>
        <taxon>Embryophyta</taxon>
        <taxon>Tracheophyta</taxon>
        <taxon>Spermatophyta</taxon>
        <taxon>Magnoliopsida</taxon>
        <taxon>eudicotyledons</taxon>
        <taxon>Gunneridae</taxon>
        <taxon>Pentapetalae</taxon>
        <taxon>rosids</taxon>
        <taxon>fabids</taxon>
        <taxon>Fabales</taxon>
        <taxon>Fabaceae</taxon>
        <taxon>Papilionoideae</taxon>
        <taxon>50 kb inversion clade</taxon>
        <taxon>NPAAA clade</taxon>
        <taxon>Hologalegina</taxon>
        <taxon>IRL clade</taxon>
        <taxon>Trifolieae</taxon>
        <taxon>Medicago</taxon>
    </lineage>
</organism>
<reference evidence="3" key="3">
    <citation type="submission" date="2015-04" db="UniProtKB">
        <authorList>
            <consortium name="EnsemblPlants"/>
        </authorList>
    </citation>
    <scope>IDENTIFICATION</scope>
    <source>
        <strain evidence="3">cv. Jemalong A17</strain>
    </source>
</reference>
<dbReference type="InterPro" id="IPR056561">
    <property type="entry name" value="NFP_LYK_LysM1"/>
</dbReference>
<evidence type="ECO:0000313" key="2">
    <source>
        <dbReference type="EMBL" id="AES79948.1"/>
    </source>
</evidence>
<feature type="domain" description="NFP/LYK4/5 first LysM" evidence="1">
    <location>
        <begin position="8"/>
        <end position="61"/>
    </location>
</feature>
<evidence type="ECO:0000313" key="4">
    <source>
        <dbReference type="Proteomes" id="UP000002051"/>
    </source>
</evidence>
<accession>G7L0A4</accession>